<organism evidence="2">
    <name type="scientific">Lysobacter firmicutimachus</name>
    <dbReference type="NCBI Taxonomy" id="1792846"/>
    <lineage>
        <taxon>Bacteria</taxon>
        <taxon>Pseudomonadati</taxon>
        <taxon>Pseudomonadota</taxon>
        <taxon>Gammaproteobacteria</taxon>
        <taxon>Lysobacterales</taxon>
        <taxon>Lysobacteraceae</taxon>
        <taxon>Lysobacter</taxon>
    </lineage>
</organism>
<sequence>MSASRATPRKRSAVRSRRSPIDFPWKETGRASARPTSFGVSDTEAVPVQVGTVLDGTGEGMARTGRVDRMRIAVRPAARRTGLRGLFALVVLKAGVNAGILKVSGSVLLRCVFRQIATGHTFVALAVDMASAMDPAGSTLTPVVRGMMLPLIKRKTVNPIAIDLGGRYKTVAAHPCNAEREPGSKSEEETLPVCLVCGLGRLLDGVRARSVAASSVSGAAAARSAEATRSKKFLRGPWAGLCDGLRHFRISKQ</sequence>
<reference evidence="2" key="1">
    <citation type="submission" date="2024-06" db="EMBL/GenBank/DDBJ databases">
        <authorList>
            <person name="Li S."/>
        </authorList>
    </citation>
    <scope>NUCLEOTIDE SEQUENCE</scope>
    <source>
        <strain evidence="2">SR10</strain>
    </source>
</reference>
<dbReference type="AlphaFoldDB" id="A0AAU8N043"/>
<feature type="compositionally biased region" description="Basic residues" evidence="1">
    <location>
        <begin position="7"/>
        <end position="18"/>
    </location>
</feature>
<evidence type="ECO:0000256" key="1">
    <source>
        <dbReference type="SAM" id="MobiDB-lite"/>
    </source>
</evidence>
<evidence type="ECO:0008006" key="3">
    <source>
        <dbReference type="Google" id="ProtNLM"/>
    </source>
</evidence>
<protein>
    <recommendedName>
        <fullName evidence="3">Transposase</fullName>
    </recommendedName>
</protein>
<feature type="region of interest" description="Disordered" evidence="1">
    <location>
        <begin position="1"/>
        <end position="40"/>
    </location>
</feature>
<name>A0AAU8N043_9GAMM</name>
<dbReference type="RefSeq" id="WP_363800137.1">
    <property type="nucleotide sequence ID" value="NZ_CP159925.1"/>
</dbReference>
<proteinExistence type="predicted"/>
<dbReference type="EMBL" id="CP159925">
    <property type="protein sequence ID" value="XCO76867.1"/>
    <property type="molecule type" value="Genomic_DNA"/>
</dbReference>
<evidence type="ECO:0000313" key="2">
    <source>
        <dbReference type="EMBL" id="XCO76867.1"/>
    </source>
</evidence>
<accession>A0AAU8N043</accession>
<gene>
    <name evidence="2" type="ORF">ABU614_08805</name>
</gene>